<dbReference type="EMBL" id="HBUE01160722">
    <property type="protein sequence ID" value="CAG6509811.1"/>
    <property type="molecule type" value="Transcribed_RNA"/>
</dbReference>
<feature type="region of interest" description="Disordered" evidence="1">
    <location>
        <begin position="1"/>
        <end position="110"/>
    </location>
</feature>
<proteinExistence type="predicted"/>
<accession>A0A8D8DHM6</accession>
<feature type="region of interest" description="Disordered" evidence="1">
    <location>
        <begin position="277"/>
        <end position="314"/>
    </location>
</feature>
<dbReference type="EMBL" id="HBUE01265912">
    <property type="protein sequence ID" value="CAG6561217.1"/>
    <property type="molecule type" value="Transcribed_RNA"/>
</dbReference>
<organism evidence="2">
    <name type="scientific">Culex pipiens</name>
    <name type="common">House mosquito</name>
    <dbReference type="NCBI Taxonomy" id="7175"/>
    <lineage>
        <taxon>Eukaryota</taxon>
        <taxon>Metazoa</taxon>
        <taxon>Ecdysozoa</taxon>
        <taxon>Arthropoda</taxon>
        <taxon>Hexapoda</taxon>
        <taxon>Insecta</taxon>
        <taxon>Pterygota</taxon>
        <taxon>Neoptera</taxon>
        <taxon>Endopterygota</taxon>
        <taxon>Diptera</taxon>
        <taxon>Nematocera</taxon>
        <taxon>Culicoidea</taxon>
        <taxon>Culicidae</taxon>
        <taxon>Culicinae</taxon>
        <taxon>Culicini</taxon>
        <taxon>Culex</taxon>
        <taxon>Culex</taxon>
    </lineage>
</organism>
<dbReference type="EMBL" id="HBUE01002855">
    <property type="protein sequence ID" value="CAG6444418.1"/>
    <property type="molecule type" value="Transcribed_RNA"/>
</dbReference>
<protein>
    <submittedName>
        <fullName evidence="2">(northern house mosquito) hypothetical protein</fullName>
    </submittedName>
</protein>
<evidence type="ECO:0000256" key="1">
    <source>
        <dbReference type="SAM" id="MobiDB-lite"/>
    </source>
</evidence>
<dbReference type="AlphaFoldDB" id="A0A8D8DHM6"/>
<sequence length="326" mass="34294">MSARQPRSNHRRSHRPGPAGRQPNATLVKPHQPRSVLRAGQPNPRNLQSVCRPRRKLHPAGVHHDPGSNGPGRDQHHHRNGAAGGQQVPRGQGGPVQRTRRTEPPRVRPLDGIVGKVRHEGRSAAHDQQHAQVRHQGQWRAGVQNQTLQADDRAGGLCARWPQAVSGQRRGRGEAGGAAAAVRVAAERSDLPVGGRGAVRAGGKVGRKVPRLPDLGGDLRQNQQPSPARRVHRAVQGAGLFAVRNQLAHAPEQAGRHLPAIQGQSGRVGAIPVGSPVAGVDSTRVQRGAGPGGGSAARVSPEREGTAEPEAGHAFAVQVVRAGRGG</sequence>
<reference evidence="2" key="1">
    <citation type="submission" date="2021-05" db="EMBL/GenBank/DDBJ databases">
        <authorList>
            <person name="Alioto T."/>
            <person name="Alioto T."/>
            <person name="Gomez Garrido J."/>
        </authorList>
    </citation>
    <scope>NUCLEOTIDE SEQUENCE</scope>
</reference>
<evidence type="ECO:0000313" key="2">
    <source>
        <dbReference type="EMBL" id="CAG6509811.1"/>
    </source>
</evidence>
<dbReference type="EMBL" id="HBUE01160723">
    <property type="protein sequence ID" value="CAG6509813.1"/>
    <property type="molecule type" value="Transcribed_RNA"/>
</dbReference>
<dbReference type="EMBL" id="HBUE01265911">
    <property type="protein sequence ID" value="CAG6561215.1"/>
    <property type="molecule type" value="Transcribed_RNA"/>
</dbReference>
<name>A0A8D8DHM6_CULPI</name>
<feature type="region of interest" description="Disordered" evidence="1">
    <location>
        <begin position="206"/>
        <end position="229"/>
    </location>
</feature>
<feature type="compositionally biased region" description="Basic and acidic residues" evidence="1">
    <location>
        <begin position="100"/>
        <end position="109"/>
    </location>
</feature>